<sequence>MRPLFCWQGHCAWFDRLTMREVGMLPGDRDTLLAIIRASKYPPSW</sequence>
<accession>A0A368YY18</accession>
<dbReference type="EMBL" id="QPJM01000004">
    <property type="protein sequence ID" value="RCW84458.1"/>
    <property type="molecule type" value="Genomic_DNA"/>
</dbReference>
<dbReference type="AlphaFoldDB" id="A0A368YY18"/>
<keyword evidence="2" id="KW-1185">Reference proteome</keyword>
<name>A0A368YY18_9HYPH</name>
<dbReference type="Proteomes" id="UP000253324">
    <property type="component" value="Unassembled WGS sequence"/>
</dbReference>
<gene>
    <name evidence="1" type="ORF">C7476_104213</name>
</gene>
<comment type="caution">
    <text evidence="1">The sequence shown here is derived from an EMBL/GenBank/DDBJ whole genome shotgun (WGS) entry which is preliminary data.</text>
</comment>
<proteinExistence type="predicted"/>
<evidence type="ECO:0000313" key="2">
    <source>
        <dbReference type="Proteomes" id="UP000253324"/>
    </source>
</evidence>
<protein>
    <submittedName>
        <fullName evidence="1">Uncharacterized protein</fullName>
    </submittedName>
</protein>
<reference evidence="1 2" key="1">
    <citation type="submission" date="2018-07" db="EMBL/GenBank/DDBJ databases">
        <title>Genomic Encyclopedia of Type Strains, Phase III (KMG-III): the genomes of soil and plant-associated and newly described type strains.</title>
        <authorList>
            <person name="Whitman W."/>
        </authorList>
    </citation>
    <scope>NUCLEOTIDE SEQUENCE [LARGE SCALE GENOMIC DNA]</scope>
    <source>
        <strain evidence="1 2">31-25a</strain>
    </source>
</reference>
<organism evidence="1 2">
    <name type="scientific">Phyllobacterium bourgognense</name>
    <dbReference type="NCBI Taxonomy" id="314236"/>
    <lineage>
        <taxon>Bacteria</taxon>
        <taxon>Pseudomonadati</taxon>
        <taxon>Pseudomonadota</taxon>
        <taxon>Alphaproteobacteria</taxon>
        <taxon>Hyphomicrobiales</taxon>
        <taxon>Phyllobacteriaceae</taxon>
        <taxon>Phyllobacterium</taxon>
    </lineage>
</organism>
<evidence type="ECO:0000313" key="1">
    <source>
        <dbReference type="EMBL" id="RCW84458.1"/>
    </source>
</evidence>